<accession>A0AAU9U5F3</accession>
<dbReference type="PANTHER" id="PTHR24365">
    <property type="entry name" value="TOLL-LIKE RECEPTOR"/>
    <property type="match status" value="1"/>
</dbReference>
<evidence type="ECO:0000256" key="8">
    <source>
        <dbReference type="ARBA" id="ARBA00023136"/>
    </source>
</evidence>
<dbReference type="EMBL" id="CAKOGL010000012">
    <property type="protein sequence ID" value="CAH2093288.1"/>
    <property type="molecule type" value="Genomic_DNA"/>
</dbReference>
<dbReference type="SUPFAM" id="SSF52200">
    <property type="entry name" value="Toll/Interleukin receptor TIR domain"/>
    <property type="match status" value="1"/>
</dbReference>
<dbReference type="PIRSF" id="PIRSF037595">
    <property type="entry name" value="Toll-like_receptor"/>
    <property type="match status" value="1"/>
</dbReference>
<keyword evidence="6" id="KW-0677">Repeat</keyword>
<dbReference type="SMART" id="SM00255">
    <property type="entry name" value="TIR"/>
    <property type="match status" value="1"/>
</dbReference>
<dbReference type="Gene3D" id="3.80.10.10">
    <property type="entry name" value="Ribonuclease Inhibitor"/>
    <property type="match status" value="3"/>
</dbReference>
<comment type="similarity">
    <text evidence="2">Belongs to the Toll-like receptor family.</text>
</comment>
<evidence type="ECO:0000256" key="2">
    <source>
        <dbReference type="ARBA" id="ARBA00009634"/>
    </source>
</evidence>
<dbReference type="Pfam" id="PF13676">
    <property type="entry name" value="TIR_2"/>
    <property type="match status" value="1"/>
</dbReference>
<evidence type="ECO:0000256" key="4">
    <source>
        <dbReference type="ARBA" id="ARBA00022692"/>
    </source>
</evidence>
<dbReference type="InterPro" id="IPR001611">
    <property type="entry name" value="Leu-rich_rpt"/>
</dbReference>
<dbReference type="SUPFAM" id="SSF52058">
    <property type="entry name" value="L domain-like"/>
    <property type="match status" value="1"/>
</dbReference>
<dbReference type="Gene3D" id="3.40.50.10140">
    <property type="entry name" value="Toll/interleukin-1 receptor homology (TIR) domain"/>
    <property type="match status" value="1"/>
</dbReference>
<evidence type="ECO:0000256" key="6">
    <source>
        <dbReference type="ARBA" id="ARBA00022737"/>
    </source>
</evidence>
<keyword evidence="3" id="KW-0433">Leucine-rich repeat</keyword>
<proteinExistence type="inferred from homology"/>
<evidence type="ECO:0000256" key="5">
    <source>
        <dbReference type="ARBA" id="ARBA00022729"/>
    </source>
</evidence>
<comment type="caution">
    <text evidence="14">The sequence shown here is derived from an EMBL/GenBank/DDBJ whole genome shotgun (WGS) entry which is preliminary data.</text>
</comment>
<feature type="chain" id="PRO_5043505057" description="TIR domain-containing protein" evidence="12">
    <location>
        <begin position="20"/>
        <end position="859"/>
    </location>
</feature>
<dbReference type="GO" id="GO:0005886">
    <property type="term" value="C:plasma membrane"/>
    <property type="evidence" value="ECO:0007669"/>
    <property type="project" value="TreeGrafter"/>
</dbReference>
<dbReference type="InterPro" id="IPR017241">
    <property type="entry name" value="Toll-like_receptor"/>
</dbReference>
<organism evidence="14 15">
    <name type="scientific">Euphydryas editha</name>
    <name type="common">Edith's checkerspot</name>
    <dbReference type="NCBI Taxonomy" id="104508"/>
    <lineage>
        <taxon>Eukaryota</taxon>
        <taxon>Metazoa</taxon>
        <taxon>Ecdysozoa</taxon>
        <taxon>Arthropoda</taxon>
        <taxon>Hexapoda</taxon>
        <taxon>Insecta</taxon>
        <taxon>Pterygota</taxon>
        <taxon>Neoptera</taxon>
        <taxon>Endopterygota</taxon>
        <taxon>Lepidoptera</taxon>
        <taxon>Glossata</taxon>
        <taxon>Ditrysia</taxon>
        <taxon>Papilionoidea</taxon>
        <taxon>Nymphalidae</taxon>
        <taxon>Nymphalinae</taxon>
        <taxon>Euphydryas</taxon>
    </lineage>
</organism>
<dbReference type="InterPro" id="IPR032675">
    <property type="entry name" value="LRR_dom_sf"/>
</dbReference>
<evidence type="ECO:0000256" key="11">
    <source>
        <dbReference type="SAM" id="Phobius"/>
    </source>
</evidence>
<protein>
    <recommendedName>
        <fullName evidence="13">TIR domain-containing protein</fullName>
    </recommendedName>
</protein>
<keyword evidence="9" id="KW-0675">Receptor</keyword>
<reference evidence="14" key="1">
    <citation type="submission" date="2022-03" db="EMBL/GenBank/DDBJ databases">
        <authorList>
            <person name="Tunstrom K."/>
        </authorList>
    </citation>
    <scope>NUCLEOTIDE SEQUENCE</scope>
</reference>
<keyword evidence="15" id="KW-1185">Reference proteome</keyword>
<feature type="transmembrane region" description="Helical" evidence="11">
    <location>
        <begin position="656"/>
        <end position="678"/>
    </location>
</feature>
<keyword evidence="8 11" id="KW-0472">Membrane</keyword>
<dbReference type="InterPro" id="IPR000157">
    <property type="entry name" value="TIR_dom"/>
</dbReference>
<evidence type="ECO:0000256" key="7">
    <source>
        <dbReference type="ARBA" id="ARBA00022989"/>
    </source>
</evidence>
<dbReference type="InterPro" id="IPR003591">
    <property type="entry name" value="Leu-rich_rpt_typical-subtyp"/>
</dbReference>
<keyword evidence="4 11" id="KW-0812">Transmembrane</keyword>
<name>A0AAU9U5F3_EUPED</name>
<dbReference type="GO" id="GO:0002224">
    <property type="term" value="P:toll-like receptor signaling pathway"/>
    <property type="evidence" value="ECO:0007669"/>
    <property type="project" value="InterPro"/>
</dbReference>
<keyword evidence="5 12" id="KW-0732">Signal</keyword>
<dbReference type="Proteomes" id="UP001153954">
    <property type="component" value="Unassembled WGS sequence"/>
</dbReference>
<evidence type="ECO:0000313" key="14">
    <source>
        <dbReference type="EMBL" id="CAH2093288.1"/>
    </source>
</evidence>
<dbReference type="Pfam" id="PF13855">
    <property type="entry name" value="LRR_8"/>
    <property type="match status" value="4"/>
</dbReference>
<dbReference type="GO" id="GO:0004888">
    <property type="term" value="F:transmembrane signaling receptor activity"/>
    <property type="evidence" value="ECO:0007669"/>
    <property type="project" value="InterPro"/>
</dbReference>
<dbReference type="SUPFAM" id="SSF52047">
    <property type="entry name" value="RNI-like"/>
    <property type="match status" value="1"/>
</dbReference>
<evidence type="ECO:0000313" key="15">
    <source>
        <dbReference type="Proteomes" id="UP001153954"/>
    </source>
</evidence>
<dbReference type="PANTHER" id="PTHR24365:SF530">
    <property type="entry name" value="MSTPROX-RELATED"/>
    <property type="match status" value="1"/>
</dbReference>
<keyword evidence="10" id="KW-0325">Glycoprotein</keyword>
<dbReference type="AlphaFoldDB" id="A0AAU9U5F3"/>
<evidence type="ECO:0000256" key="10">
    <source>
        <dbReference type="ARBA" id="ARBA00023180"/>
    </source>
</evidence>
<dbReference type="PROSITE" id="PS50104">
    <property type="entry name" value="TIR"/>
    <property type="match status" value="1"/>
</dbReference>
<evidence type="ECO:0000259" key="13">
    <source>
        <dbReference type="PROSITE" id="PS50104"/>
    </source>
</evidence>
<sequence length="859" mass="99692">MWLGFTLWLLLCYFQYIKCNILEDYEEISRNMLYPPEDPIADALPVEVGKDQISGCTCRSTKNRKVIVCFGNYECKRFPKIHKQSEVLVVRTTVLPEIRVGELDSLYYLKTLKIEANHQLKHLQSGSFRNLTKLEKLSISYNTKLHIFRESTFDGLKSLRNLIMVNNGFTNILHITPALQPSKLPSLRKLDLSENSLEKIPENAFQAMQGSSLKILEIDLCQLDFIHPNSFLPLKSLQELGIGENDLNSTIIGDFLLSLKRNNRNLTRLDLNSMGFRKQPPRRLMEIIANTTLERLTLSYNQFEIITDDTFPKMEHLKVLELQGVSVLSIGPNAFDPIKFPDLRILLLSGNNLPGIHWKNVSNQQLVILDLSSNKGTALNPMYYEIDRGAFLMSKELKVLNLAFNRIKSIFDYTFLGLEKLKMLILENGTIFYIGNGTFKPMKHLEILNLANNPLTANENLTRAQFEGLNELKLLILKNCGIKYFNDENNIFEMMPNLTHLILRNNELFYISTELLKPLKYLQVLDLSENLIVSWWTPLFLSSGLRPHSLYLTDNKISHFTLSMIQDINYLLENKGNFTVEIDLMDNVFICDCSSMFKSYKWLQVNGSKSLKNFFSRSNFLCSSPNVWEDKRVAVFLSSIKNLRCSMFETISNLTLIIWTIPSLVAVILLVSIVLLIYKYKIYITYWLFLAKLALGRKFINKSHKARGVQKICRKYDAFVSYCNEDREFVLEMVNQLEHSPPYLKLCVYERDFEVGSFISEAILGSINESRYVILIISNSFAKSQWCRWETQLAEYHRLFLEDGTSYDPLVLIRIGNLESKYLTTTLKFLLKTKIYLTWDDKRPDEFWNKLRNHIVKHK</sequence>
<evidence type="ECO:0000256" key="1">
    <source>
        <dbReference type="ARBA" id="ARBA00004479"/>
    </source>
</evidence>
<feature type="signal peptide" evidence="12">
    <location>
        <begin position="1"/>
        <end position="19"/>
    </location>
</feature>
<dbReference type="GO" id="GO:0006955">
    <property type="term" value="P:immune response"/>
    <property type="evidence" value="ECO:0007669"/>
    <property type="project" value="InterPro"/>
</dbReference>
<evidence type="ECO:0000256" key="9">
    <source>
        <dbReference type="ARBA" id="ARBA00023170"/>
    </source>
</evidence>
<dbReference type="SMART" id="SM00369">
    <property type="entry name" value="LRR_TYP"/>
    <property type="match status" value="10"/>
</dbReference>
<evidence type="ECO:0000256" key="12">
    <source>
        <dbReference type="SAM" id="SignalP"/>
    </source>
</evidence>
<dbReference type="PROSITE" id="PS51450">
    <property type="entry name" value="LRR"/>
    <property type="match status" value="2"/>
</dbReference>
<dbReference type="InterPro" id="IPR035897">
    <property type="entry name" value="Toll_tir_struct_dom_sf"/>
</dbReference>
<evidence type="ECO:0000256" key="3">
    <source>
        <dbReference type="ARBA" id="ARBA00022614"/>
    </source>
</evidence>
<comment type="subcellular location">
    <subcellularLocation>
        <location evidence="1">Membrane</location>
        <topology evidence="1">Single-pass type I membrane protein</topology>
    </subcellularLocation>
</comment>
<feature type="domain" description="TIR" evidence="13">
    <location>
        <begin position="714"/>
        <end position="855"/>
    </location>
</feature>
<gene>
    <name evidence="14" type="ORF">EEDITHA_LOCUS8967</name>
</gene>
<keyword evidence="7 11" id="KW-1133">Transmembrane helix</keyword>